<evidence type="ECO:0000256" key="13">
    <source>
        <dbReference type="RuleBase" id="RU003785"/>
    </source>
</evidence>
<feature type="region of interest" description="Interaction with substrate tRNA" evidence="10">
    <location>
        <begin position="158"/>
        <end position="162"/>
    </location>
</feature>
<dbReference type="RefSeq" id="WP_099472520.1">
    <property type="nucleotide sequence ID" value="NZ_CP041025.1"/>
</dbReference>
<dbReference type="NCBIfam" id="TIGR00174">
    <property type="entry name" value="miaA"/>
    <property type="match status" value="1"/>
</dbReference>
<dbReference type="OrthoDB" id="9776390at2"/>
<dbReference type="GO" id="GO:0052381">
    <property type="term" value="F:tRNA dimethylallyltransferase activity"/>
    <property type="evidence" value="ECO:0007669"/>
    <property type="project" value="UniProtKB-UniRule"/>
</dbReference>
<dbReference type="FunCoup" id="A0A2G4YRP0">
    <property type="interactions" value="507"/>
</dbReference>
<evidence type="ECO:0000256" key="12">
    <source>
        <dbReference type="RuleBase" id="RU003784"/>
    </source>
</evidence>
<dbReference type="SUPFAM" id="SSF52540">
    <property type="entry name" value="P-loop containing nucleoside triphosphate hydrolases"/>
    <property type="match status" value="1"/>
</dbReference>
<keyword evidence="5 10" id="KW-0819">tRNA processing</keyword>
<sequence>MQKIILLAGPTASGKTATALDWARAEGGEIINADSMQIYRELDVLSARPTAAEMAVCPHHLYGTLRGDDPCSAERWRDLALPVIEDIWARGRVPIVVGGTGLYFKSLVNGLSEVPEIDPVVRAEIRATVSSETAPEAHARLEGLDPEMAQRLAPGDSQRIARALEVILSTGKSLSYWQNIPPVGGLDERDDVQILKNVTVMERARLYDRCDRRFRQMVETGAAIEEVQALLALNYASTLPVMKSLGVPHLAQYLAGDLELEEAIVLAQTATRQFAKRQMTWFRNQCGDWTPVDL</sequence>
<comment type="similarity">
    <text evidence="3 10 13">Belongs to the IPP transferase family.</text>
</comment>
<comment type="subunit">
    <text evidence="10">Monomer.</text>
</comment>
<evidence type="ECO:0000256" key="6">
    <source>
        <dbReference type="ARBA" id="ARBA00022741"/>
    </source>
</evidence>
<accession>A0A2G4YRP0</accession>
<comment type="cofactor">
    <cofactor evidence="1 10">
        <name>Mg(2+)</name>
        <dbReference type="ChEBI" id="CHEBI:18420"/>
    </cofactor>
</comment>
<reference evidence="14 15" key="1">
    <citation type="submission" date="2017-10" db="EMBL/GenBank/DDBJ databases">
        <title>Frigbacter circumglobatus gen. nov. sp. nov., isolated from sediment cultured in situ.</title>
        <authorList>
            <person name="Zhao Z."/>
        </authorList>
    </citation>
    <scope>NUCLEOTIDE SEQUENCE [LARGE SCALE GENOMIC DNA]</scope>
    <source>
        <strain evidence="14 15">ZYL</strain>
    </source>
</reference>
<evidence type="ECO:0000256" key="3">
    <source>
        <dbReference type="ARBA" id="ARBA00005842"/>
    </source>
</evidence>
<comment type="caution">
    <text evidence="14">The sequence shown here is derived from an EMBL/GenBank/DDBJ whole genome shotgun (WGS) entry which is preliminary data.</text>
</comment>
<dbReference type="Gene3D" id="1.10.20.140">
    <property type="match status" value="1"/>
</dbReference>
<evidence type="ECO:0000256" key="11">
    <source>
        <dbReference type="RuleBase" id="RU003783"/>
    </source>
</evidence>
<keyword evidence="8 10" id="KW-0460">Magnesium</keyword>
<dbReference type="Pfam" id="PF01715">
    <property type="entry name" value="IPPT"/>
    <property type="match status" value="1"/>
</dbReference>
<feature type="site" description="Interaction with substrate tRNA" evidence="10">
    <location>
        <position position="122"/>
    </location>
</feature>
<feature type="binding site" evidence="10">
    <location>
        <begin position="9"/>
        <end position="16"/>
    </location>
    <ligand>
        <name>ATP</name>
        <dbReference type="ChEBI" id="CHEBI:30616"/>
    </ligand>
</feature>
<comment type="function">
    <text evidence="2 10 12">Catalyzes the transfer of a dimethylallyl group onto the adenine at position 37 in tRNAs that read codons beginning with uridine, leading to the formation of N6-(dimethylallyl)adenosine (i(6)A).</text>
</comment>
<evidence type="ECO:0000256" key="1">
    <source>
        <dbReference type="ARBA" id="ARBA00001946"/>
    </source>
</evidence>
<protein>
    <recommendedName>
        <fullName evidence="10">tRNA dimethylallyltransferase</fullName>
        <ecNumber evidence="10">2.5.1.75</ecNumber>
    </recommendedName>
    <alternativeName>
        <fullName evidence="10">Dimethylallyl diphosphate:tRNA dimethylallyltransferase</fullName>
        <shortName evidence="10">DMAPP:tRNA dimethylallyltransferase</shortName>
        <shortName evidence="10">DMATase</shortName>
    </alternativeName>
    <alternativeName>
        <fullName evidence="10">Isopentenyl-diphosphate:tRNA isopentenyltransferase</fullName>
        <shortName evidence="10">IPP transferase</shortName>
        <shortName evidence="10">IPPT</shortName>
        <shortName evidence="10">IPTase</shortName>
    </alternativeName>
</protein>
<organism evidence="14 15">
    <name type="scientific">Paremcibacter congregatus</name>
    <dbReference type="NCBI Taxonomy" id="2043170"/>
    <lineage>
        <taxon>Bacteria</taxon>
        <taxon>Pseudomonadati</taxon>
        <taxon>Pseudomonadota</taxon>
        <taxon>Alphaproteobacteria</taxon>
        <taxon>Emcibacterales</taxon>
        <taxon>Emcibacteraceae</taxon>
        <taxon>Paremcibacter</taxon>
    </lineage>
</organism>
<feature type="region of interest" description="Interaction with substrate tRNA" evidence="10">
    <location>
        <begin position="34"/>
        <end position="37"/>
    </location>
</feature>
<feature type="site" description="Interaction with substrate tRNA" evidence="10">
    <location>
        <position position="100"/>
    </location>
</feature>
<evidence type="ECO:0000256" key="9">
    <source>
        <dbReference type="ARBA" id="ARBA00049563"/>
    </source>
</evidence>
<evidence type="ECO:0000256" key="2">
    <source>
        <dbReference type="ARBA" id="ARBA00003213"/>
    </source>
</evidence>
<dbReference type="InterPro" id="IPR027417">
    <property type="entry name" value="P-loop_NTPase"/>
</dbReference>
<evidence type="ECO:0000313" key="15">
    <source>
        <dbReference type="Proteomes" id="UP000229730"/>
    </source>
</evidence>
<name>A0A2G4YRP0_9PROT</name>
<dbReference type="HAMAP" id="MF_00185">
    <property type="entry name" value="IPP_trans"/>
    <property type="match status" value="1"/>
</dbReference>
<keyword evidence="15" id="KW-1185">Reference proteome</keyword>
<evidence type="ECO:0000256" key="10">
    <source>
        <dbReference type="HAMAP-Rule" id="MF_00185"/>
    </source>
</evidence>
<dbReference type="EC" id="2.5.1.75" evidence="10"/>
<evidence type="ECO:0000313" key="14">
    <source>
        <dbReference type="EMBL" id="PHZ84947.1"/>
    </source>
</evidence>
<evidence type="ECO:0000256" key="4">
    <source>
        <dbReference type="ARBA" id="ARBA00022679"/>
    </source>
</evidence>
<feature type="binding site" evidence="10">
    <location>
        <begin position="11"/>
        <end position="16"/>
    </location>
    <ligand>
        <name>substrate</name>
    </ligand>
</feature>
<gene>
    <name evidence="10" type="primary">miaA</name>
    <name evidence="14" type="ORF">CRD36_09490</name>
</gene>
<keyword evidence="4 10" id="KW-0808">Transferase</keyword>
<dbReference type="GO" id="GO:0005524">
    <property type="term" value="F:ATP binding"/>
    <property type="evidence" value="ECO:0007669"/>
    <property type="project" value="UniProtKB-UniRule"/>
</dbReference>
<dbReference type="PANTHER" id="PTHR11088:SF60">
    <property type="entry name" value="TRNA DIMETHYLALLYLTRANSFERASE"/>
    <property type="match status" value="1"/>
</dbReference>
<dbReference type="EMBL" id="PDEM01000020">
    <property type="protein sequence ID" value="PHZ84947.1"/>
    <property type="molecule type" value="Genomic_DNA"/>
</dbReference>
<dbReference type="GO" id="GO:0006400">
    <property type="term" value="P:tRNA modification"/>
    <property type="evidence" value="ECO:0007669"/>
    <property type="project" value="TreeGrafter"/>
</dbReference>
<dbReference type="Proteomes" id="UP000229730">
    <property type="component" value="Unassembled WGS sequence"/>
</dbReference>
<keyword evidence="6 10" id="KW-0547">Nucleotide-binding</keyword>
<evidence type="ECO:0000256" key="7">
    <source>
        <dbReference type="ARBA" id="ARBA00022840"/>
    </source>
</evidence>
<dbReference type="PANTHER" id="PTHR11088">
    <property type="entry name" value="TRNA DIMETHYLALLYLTRANSFERASE"/>
    <property type="match status" value="1"/>
</dbReference>
<evidence type="ECO:0000256" key="8">
    <source>
        <dbReference type="ARBA" id="ARBA00022842"/>
    </source>
</evidence>
<dbReference type="Gene3D" id="3.40.50.300">
    <property type="entry name" value="P-loop containing nucleotide triphosphate hydrolases"/>
    <property type="match status" value="1"/>
</dbReference>
<keyword evidence="7 10" id="KW-0067">ATP-binding</keyword>
<dbReference type="AlphaFoldDB" id="A0A2G4YRP0"/>
<evidence type="ECO:0000256" key="5">
    <source>
        <dbReference type="ARBA" id="ARBA00022694"/>
    </source>
</evidence>
<comment type="caution">
    <text evidence="10">Lacks conserved residue(s) required for the propagation of feature annotation.</text>
</comment>
<proteinExistence type="inferred from homology"/>
<dbReference type="InParanoid" id="A0A2G4YRP0"/>
<dbReference type="InterPro" id="IPR039657">
    <property type="entry name" value="Dimethylallyltransferase"/>
</dbReference>
<comment type="catalytic activity">
    <reaction evidence="9 10 11">
        <text>adenosine(37) in tRNA + dimethylallyl diphosphate = N(6)-dimethylallyladenosine(37) in tRNA + diphosphate</text>
        <dbReference type="Rhea" id="RHEA:26482"/>
        <dbReference type="Rhea" id="RHEA-COMP:10162"/>
        <dbReference type="Rhea" id="RHEA-COMP:10375"/>
        <dbReference type="ChEBI" id="CHEBI:33019"/>
        <dbReference type="ChEBI" id="CHEBI:57623"/>
        <dbReference type="ChEBI" id="CHEBI:74411"/>
        <dbReference type="ChEBI" id="CHEBI:74415"/>
        <dbReference type="EC" id="2.5.1.75"/>
    </reaction>
</comment>
<dbReference type="InterPro" id="IPR018022">
    <property type="entry name" value="IPT"/>
</dbReference>